<organism evidence="2 3">
    <name type="scientific">Hyphomonas atlantica</name>
    <dbReference type="NCBI Taxonomy" id="1280948"/>
    <lineage>
        <taxon>Bacteria</taxon>
        <taxon>Pseudomonadati</taxon>
        <taxon>Pseudomonadota</taxon>
        <taxon>Alphaproteobacteria</taxon>
        <taxon>Hyphomonadales</taxon>
        <taxon>Hyphomonadaceae</taxon>
        <taxon>Hyphomonas</taxon>
    </lineage>
</organism>
<dbReference type="AlphaFoldDB" id="A0A3B9L257"/>
<gene>
    <name evidence="2" type="ORF">DCG65_10100</name>
</gene>
<evidence type="ECO:0000313" key="3">
    <source>
        <dbReference type="Proteomes" id="UP000259173"/>
    </source>
</evidence>
<feature type="domain" description="Heparinase II/III-like C-terminal" evidence="1">
    <location>
        <begin position="2"/>
        <end position="127"/>
    </location>
</feature>
<proteinExistence type="predicted"/>
<protein>
    <submittedName>
        <fullName evidence="2">Heparinase</fullName>
    </submittedName>
</protein>
<name>A0A3B9L257_9PROT</name>
<dbReference type="InterPro" id="IPR012480">
    <property type="entry name" value="Hepar_II_III_C"/>
</dbReference>
<feature type="non-terminal residue" evidence="2">
    <location>
        <position position="1"/>
    </location>
</feature>
<dbReference type="Pfam" id="PF07940">
    <property type="entry name" value="Hepar_II_III_C"/>
    <property type="match status" value="1"/>
</dbReference>
<evidence type="ECO:0000313" key="2">
    <source>
        <dbReference type="EMBL" id="HAE94904.1"/>
    </source>
</evidence>
<reference evidence="2 3" key="1">
    <citation type="journal article" date="2018" name="Nat. Biotechnol.">
        <title>A standardized bacterial taxonomy based on genome phylogeny substantially revises the tree of life.</title>
        <authorList>
            <person name="Parks D.H."/>
            <person name="Chuvochina M."/>
            <person name="Waite D.W."/>
            <person name="Rinke C."/>
            <person name="Skarshewski A."/>
            <person name="Chaumeil P.A."/>
            <person name="Hugenholtz P."/>
        </authorList>
    </citation>
    <scope>NUCLEOTIDE SEQUENCE [LARGE SCALE GENOMIC DNA]</scope>
    <source>
        <strain evidence="2">UBA8557</strain>
    </source>
</reference>
<sequence length="135" mass="15100">QHGGYKAACGLLHRRRLFMSGDGKRLTGEDSLVRPVSQPPADDRKFIGFEIRFHLHPTVTAIMGKDAIRLVCDDGAVWKFKTSHEGARLERTVYLARGVVERPEQIVMAGFADPNGDGQQPPNCIRWAFLKERSA</sequence>
<comment type="caution">
    <text evidence="2">The sequence shown here is derived from an EMBL/GenBank/DDBJ whole genome shotgun (WGS) entry which is preliminary data.</text>
</comment>
<dbReference type="EMBL" id="DMBR01000302">
    <property type="protein sequence ID" value="HAE94904.1"/>
    <property type="molecule type" value="Genomic_DNA"/>
</dbReference>
<dbReference type="Proteomes" id="UP000259173">
    <property type="component" value="Unassembled WGS sequence"/>
</dbReference>
<evidence type="ECO:0000259" key="1">
    <source>
        <dbReference type="Pfam" id="PF07940"/>
    </source>
</evidence>
<accession>A0A3B9L257</accession>
<dbReference type="GO" id="GO:0016829">
    <property type="term" value="F:lyase activity"/>
    <property type="evidence" value="ECO:0007669"/>
    <property type="project" value="InterPro"/>
</dbReference>